<accession>A0ABT1VL83</accession>
<keyword evidence="3" id="KW-1185">Reference proteome</keyword>
<dbReference type="Proteomes" id="UP001300015">
    <property type="component" value="Unassembled WGS sequence"/>
</dbReference>
<dbReference type="PANTHER" id="PTHR12526:SF609">
    <property type="entry name" value="LIPOPOLYSACCHARIDE BIOSYNTHESIS PROTEIN"/>
    <property type="match status" value="1"/>
</dbReference>
<feature type="domain" description="Glycosyl transferase family 1" evidence="1">
    <location>
        <begin position="211"/>
        <end position="378"/>
    </location>
</feature>
<gene>
    <name evidence="2" type="ORF">NQH49_12480</name>
</gene>
<dbReference type="EMBL" id="JANIET010000001">
    <property type="protein sequence ID" value="MCQ8228292.1"/>
    <property type="molecule type" value="Genomic_DNA"/>
</dbReference>
<sequence>MNLALIIDDYLPQSTRVGAKMFHELALEFLKRGHNVTVITPCSEQKEKLVIETFDNVQVWRFKNGPIKDVRHLTRGINEALLSLRAWKTIRQLVKADTFDGIVYYSPSIFWGHLVNKIKRRCHCRSYLVLRDLFPQWAIDAGMIKSGSVIEKFFKYFERFSYNQADKIGLMSENNLILFRKCNPSTNCEVLRNWADVRPSNVLPVDYVPIRQSLNLNKKIIFFYGGNIGHAQDMSNLMRLARRMEKYPDAHFLFIGQGDEVELVKKLANDWALNNFSYLPSVPQAHFKNILAEIDIGLFSLSANHTAFNFPGKILGYMVESLPILGSINAGNDLESLVNNHGAGFIHINGDDEALFQSAVKLVEDSELRKRIGSAAFKLLEDEFTVSSAANIIENAFEGNYATH</sequence>
<comment type="caution">
    <text evidence="2">The sequence shown here is derived from an EMBL/GenBank/DDBJ whole genome shotgun (WGS) entry which is preliminary data.</text>
</comment>
<dbReference type="RefSeq" id="WP_256696839.1">
    <property type="nucleotide sequence ID" value="NZ_JANIES010000001.1"/>
</dbReference>
<organism evidence="2 3">
    <name type="scientific">Pantoea trifolii</name>
    <dbReference type="NCBI Taxonomy" id="2968030"/>
    <lineage>
        <taxon>Bacteria</taxon>
        <taxon>Pseudomonadati</taxon>
        <taxon>Pseudomonadota</taxon>
        <taxon>Gammaproteobacteria</taxon>
        <taxon>Enterobacterales</taxon>
        <taxon>Erwiniaceae</taxon>
        <taxon>Pantoea</taxon>
    </lineage>
</organism>
<proteinExistence type="predicted"/>
<dbReference type="CDD" id="cd03794">
    <property type="entry name" value="GT4_WbuB-like"/>
    <property type="match status" value="1"/>
</dbReference>
<evidence type="ECO:0000313" key="2">
    <source>
        <dbReference type="EMBL" id="MCQ8228292.1"/>
    </source>
</evidence>
<protein>
    <submittedName>
        <fullName evidence="2">Glycosyltransferase family 4 protein</fullName>
    </submittedName>
</protein>
<dbReference type="Pfam" id="PF00534">
    <property type="entry name" value="Glycos_transf_1"/>
    <property type="match status" value="1"/>
</dbReference>
<dbReference type="Gene3D" id="3.40.50.2000">
    <property type="entry name" value="Glycogen Phosphorylase B"/>
    <property type="match status" value="2"/>
</dbReference>
<dbReference type="PANTHER" id="PTHR12526">
    <property type="entry name" value="GLYCOSYLTRANSFERASE"/>
    <property type="match status" value="1"/>
</dbReference>
<evidence type="ECO:0000259" key="1">
    <source>
        <dbReference type="Pfam" id="PF00534"/>
    </source>
</evidence>
<dbReference type="SUPFAM" id="SSF53756">
    <property type="entry name" value="UDP-Glycosyltransferase/glycogen phosphorylase"/>
    <property type="match status" value="1"/>
</dbReference>
<evidence type="ECO:0000313" key="3">
    <source>
        <dbReference type="Proteomes" id="UP001300015"/>
    </source>
</evidence>
<dbReference type="InterPro" id="IPR001296">
    <property type="entry name" value="Glyco_trans_1"/>
</dbReference>
<name>A0ABT1VL83_9GAMM</name>
<reference evidence="2 3" key="1">
    <citation type="submission" date="2022-07" db="EMBL/GenBank/DDBJ databases">
        <title>Pantoea trifolii sp. nov. isolated from root nodules of Trifolium rubens.</title>
        <authorList>
            <person name="Kalita M."/>
            <person name="Wdowiak-Wrobel S."/>
            <person name="Marek-Kozaczuk M."/>
            <person name="Palusinska-Szysz M."/>
            <person name="Sokolowski W."/>
            <person name="Coutinho T."/>
            <person name="Hlahane L."/>
        </authorList>
    </citation>
    <scope>NUCLEOTIDE SEQUENCE [LARGE SCALE GENOMIC DNA]</scope>
    <source>
        <strain evidence="2 3">MMK2</strain>
    </source>
</reference>